<evidence type="ECO:0000313" key="2">
    <source>
        <dbReference type="Proteomes" id="UP000229707"/>
    </source>
</evidence>
<gene>
    <name evidence="1" type="primary">cobO</name>
    <name evidence="1" type="ORF">MAGCAS_161</name>
</gene>
<dbReference type="EMBL" id="NXGL01000026">
    <property type="protein sequence ID" value="PIM94990.1"/>
    <property type="molecule type" value="Genomic_DNA"/>
</dbReference>
<proteinExistence type="predicted"/>
<reference evidence="1" key="1">
    <citation type="submission" date="2017-09" db="EMBL/GenBank/DDBJ databases">
        <authorList>
            <person name="Campbell M.A."/>
            <person name="Lukasik P."/>
            <person name="Simon C."/>
            <person name="McCutcheon J.P."/>
        </authorList>
    </citation>
    <scope>NUCLEOTIDE SEQUENCE [LARGE SCALE GENOMIC DNA]</scope>
    <source>
        <strain evidence="1">MAGCAS</strain>
    </source>
</reference>
<comment type="caution">
    <text evidence="1">The sequence shown here is derived from an EMBL/GenBank/DDBJ whole genome shotgun (WGS) entry which is preliminary data.</text>
</comment>
<keyword evidence="2" id="KW-1185">Reference proteome</keyword>
<protein>
    <submittedName>
        <fullName evidence="1">Cob(I)alamin adenosyltransferase</fullName>
    </submittedName>
</protein>
<accession>A0ABX4MI71</accession>
<dbReference type="InterPro" id="IPR027417">
    <property type="entry name" value="P-loop_NTPase"/>
</dbReference>
<dbReference type="Gene3D" id="3.40.50.300">
    <property type="entry name" value="P-loop containing nucleotide triphosphate hydrolases"/>
    <property type="match status" value="1"/>
</dbReference>
<name>A0ABX4MI71_9HYPH</name>
<organism evidence="1 2">
    <name type="scientific">Candidatus Hodgkinia cicadicola</name>
    <dbReference type="NCBI Taxonomy" id="573658"/>
    <lineage>
        <taxon>Bacteria</taxon>
        <taxon>Pseudomonadati</taxon>
        <taxon>Pseudomonadota</taxon>
        <taxon>Alphaproteobacteria</taxon>
        <taxon>Hyphomicrobiales</taxon>
        <taxon>Candidatus Hodgkinia</taxon>
    </lineage>
</organism>
<dbReference type="Proteomes" id="UP000229707">
    <property type="component" value="Unassembled WGS sequence"/>
</dbReference>
<sequence>MPKELRLHNYIKKGISLCICGGGKAKTSTCTGIITQIQSYGLALTIIWWAKFKWCSNERKLGIMPTNNSLLKLNIWPINKSWCLINRTIGNPICSWVFFDELAILLNPPTLLKIIYRLRPPNQNVINTSRKQITSTSTINTICQKHHNDLGIHAQPGLEY</sequence>
<evidence type="ECO:0000313" key="1">
    <source>
        <dbReference type="EMBL" id="PIM94990.1"/>
    </source>
</evidence>